<dbReference type="InterPro" id="IPR022300">
    <property type="entry name" value="PPK2-rel_1"/>
</dbReference>
<organism evidence="5 6">
    <name type="scientific">Granulosicoccus antarcticus IMCC3135</name>
    <dbReference type="NCBI Taxonomy" id="1192854"/>
    <lineage>
        <taxon>Bacteria</taxon>
        <taxon>Pseudomonadati</taxon>
        <taxon>Pseudomonadota</taxon>
        <taxon>Gammaproteobacteria</taxon>
        <taxon>Chromatiales</taxon>
        <taxon>Granulosicoccaceae</taxon>
        <taxon>Granulosicoccus</taxon>
    </lineage>
</organism>
<dbReference type="RefSeq" id="WP_088916733.1">
    <property type="nucleotide sequence ID" value="NZ_CP018632.1"/>
</dbReference>
<name>A0A2Z2NVU2_9GAMM</name>
<dbReference type="OrthoDB" id="9775224at2"/>
<dbReference type="NCBIfam" id="TIGR03709">
    <property type="entry name" value="PPK2_rel_1"/>
    <property type="match status" value="1"/>
</dbReference>
<evidence type="ECO:0000313" key="6">
    <source>
        <dbReference type="Proteomes" id="UP000250079"/>
    </source>
</evidence>
<dbReference type="GO" id="GO:0006797">
    <property type="term" value="P:polyphosphate metabolic process"/>
    <property type="evidence" value="ECO:0007669"/>
    <property type="project" value="InterPro"/>
</dbReference>
<keyword evidence="6" id="KW-1185">Reference proteome</keyword>
<evidence type="ECO:0000313" key="5">
    <source>
        <dbReference type="EMBL" id="ASJ71274.1"/>
    </source>
</evidence>
<dbReference type="GO" id="GO:0008976">
    <property type="term" value="F:polyphosphate kinase activity"/>
    <property type="evidence" value="ECO:0007669"/>
    <property type="project" value="InterPro"/>
</dbReference>
<accession>A0A2Z2NVU2</accession>
<keyword evidence="3" id="KW-0418">Kinase</keyword>
<sequence length="289" mass="33776">MKFDSPYIVPSDGHYSIADASTKPLEKASDKKALEEELAQCVAGISELQRKLYADDRFSLLLVFQAMDAAGKDGTIRAVMSGVNPAGCQVSSFKSPSDEELEHDWLWRTAKRLPERGRIGIFNRSYYEEVLAVKVHPEFLASQRLPRHEHKKFWDERYESIRDHEKHLTRNGTVVLKFWLNVSKDEQKKRFLKRLTTPEKYWKFSKSDLTSRERWDEYMQAYEKLLNETSTKDAPWFAIPADNKRYMRLQVARIIEQTLESLPLRYPQKSADEIALFEEHIARLNGETD</sequence>
<dbReference type="InterPro" id="IPR016898">
    <property type="entry name" value="Polyphosphate_phosphotransfera"/>
</dbReference>
<gene>
    <name evidence="5" type="ORF">IMCC3135_05810</name>
</gene>
<dbReference type="Gene3D" id="3.40.50.300">
    <property type="entry name" value="P-loop containing nucleotide triphosphate hydrolases"/>
    <property type="match status" value="1"/>
</dbReference>
<evidence type="ECO:0000259" key="4">
    <source>
        <dbReference type="Pfam" id="PF03976"/>
    </source>
</evidence>
<dbReference type="Proteomes" id="UP000250079">
    <property type="component" value="Chromosome"/>
</dbReference>
<keyword evidence="2" id="KW-0808">Transferase</keyword>
<dbReference type="KEGG" id="gai:IMCC3135_05810"/>
<dbReference type="SUPFAM" id="SSF52540">
    <property type="entry name" value="P-loop containing nucleoside triphosphate hydrolases"/>
    <property type="match status" value="1"/>
</dbReference>
<comment type="similarity">
    <text evidence="1">Belongs to the polyphosphate kinase 2 (PPK2) family. Class I subfamily.</text>
</comment>
<dbReference type="AlphaFoldDB" id="A0A2Z2NVU2"/>
<feature type="domain" description="Polyphosphate kinase-2-related" evidence="4">
    <location>
        <begin position="30"/>
        <end position="260"/>
    </location>
</feature>
<dbReference type="Pfam" id="PF03976">
    <property type="entry name" value="PPK2"/>
    <property type="match status" value="1"/>
</dbReference>
<proteinExistence type="inferred from homology"/>
<evidence type="ECO:0000256" key="2">
    <source>
        <dbReference type="ARBA" id="ARBA00022679"/>
    </source>
</evidence>
<dbReference type="EMBL" id="CP018632">
    <property type="protein sequence ID" value="ASJ71274.1"/>
    <property type="molecule type" value="Genomic_DNA"/>
</dbReference>
<evidence type="ECO:0000256" key="3">
    <source>
        <dbReference type="ARBA" id="ARBA00022777"/>
    </source>
</evidence>
<dbReference type="InterPro" id="IPR022488">
    <property type="entry name" value="PPK2-related"/>
</dbReference>
<evidence type="ECO:0000256" key="1">
    <source>
        <dbReference type="ARBA" id="ARBA00009924"/>
    </source>
</evidence>
<dbReference type="PANTHER" id="PTHR34383">
    <property type="entry name" value="POLYPHOSPHATE:AMP PHOSPHOTRANSFERASE-RELATED"/>
    <property type="match status" value="1"/>
</dbReference>
<dbReference type="PIRSF" id="PIRSF028756">
    <property type="entry name" value="PPK2_prd"/>
    <property type="match status" value="1"/>
</dbReference>
<protein>
    <recommendedName>
        <fullName evidence="4">Polyphosphate kinase-2-related domain-containing protein</fullName>
    </recommendedName>
</protein>
<reference evidence="5 6" key="1">
    <citation type="submission" date="2016-12" db="EMBL/GenBank/DDBJ databases">
        <authorList>
            <person name="Song W.-J."/>
            <person name="Kurnit D.M."/>
        </authorList>
    </citation>
    <scope>NUCLEOTIDE SEQUENCE [LARGE SCALE GENOMIC DNA]</scope>
    <source>
        <strain evidence="5 6">IMCC3135</strain>
    </source>
</reference>
<dbReference type="PANTHER" id="PTHR34383:SF3">
    <property type="entry name" value="POLYPHOSPHATE:AMP PHOSPHOTRANSFERASE"/>
    <property type="match status" value="1"/>
</dbReference>
<dbReference type="InterPro" id="IPR027417">
    <property type="entry name" value="P-loop_NTPase"/>
</dbReference>